<dbReference type="PaxDb" id="3708-A0A078J8W3"/>
<dbReference type="Proteomes" id="UP000028999">
    <property type="component" value="Unassembled WGS sequence"/>
</dbReference>
<accession>A0A078J8W3</accession>
<evidence type="ECO:0000313" key="2">
    <source>
        <dbReference type="Proteomes" id="UP000028999"/>
    </source>
</evidence>
<dbReference type="EMBL" id="LK033831">
    <property type="protein sequence ID" value="CDY60007.1"/>
    <property type="molecule type" value="Genomic_DNA"/>
</dbReference>
<name>A0A078J8W3_BRANA</name>
<dbReference type="AlphaFoldDB" id="A0A078J8W3"/>
<keyword evidence="2" id="KW-1185">Reference proteome</keyword>
<proteinExistence type="predicted"/>
<evidence type="ECO:0000313" key="1">
    <source>
        <dbReference type="EMBL" id="CDY60007.1"/>
    </source>
</evidence>
<sequence length="105" mass="12052">MGRTREGRACRRIKVQMCPQMLVPRKIKLQNRALYQEKRDAALALFRAKSDRTRKLAASQQSPYTANSTAKVIIPNKKLYPGYSPFASIDKKKLKELADWLKTCP</sequence>
<organism evidence="1 2">
    <name type="scientific">Brassica napus</name>
    <name type="common">Rape</name>
    <dbReference type="NCBI Taxonomy" id="3708"/>
    <lineage>
        <taxon>Eukaryota</taxon>
        <taxon>Viridiplantae</taxon>
        <taxon>Streptophyta</taxon>
        <taxon>Embryophyta</taxon>
        <taxon>Tracheophyta</taxon>
        <taxon>Spermatophyta</taxon>
        <taxon>Magnoliopsida</taxon>
        <taxon>eudicotyledons</taxon>
        <taxon>Gunneridae</taxon>
        <taxon>Pentapetalae</taxon>
        <taxon>rosids</taxon>
        <taxon>malvids</taxon>
        <taxon>Brassicales</taxon>
        <taxon>Brassicaceae</taxon>
        <taxon>Brassiceae</taxon>
        <taxon>Brassica</taxon>
    </lineage>
</organism>
<gene>
    <name evidence="1" type="primary">BnaA10g28680D</name>
    <name evidence="1" type="ORF">GSBRNA2T00028026001</name>
</gene>
<reference evidence="1 2" key="1">
    <citation type="journal article" date="2014" name="Science">
        <title>Plant genetics. Early allopolyploid evolution in the post-Neolithic Brassica napus oilseed genome.</title>
        <authorList>
            <person name="Chalhoub B."/>
            <person name="Denoeud F."/>
            <person name="Liu S."/>
            <person name="Parkin I.A."/>
            <person name="Tang H."/>
            <person name="Wang X."/>
            <person name="Chiquet J."/>
            <person name="Belcram H."/>
            <person name="Tong C."/>
            <person name="Samans B."/>
            <person name="Correa M."/>
            <person name="Da Silva C."/>
            <person name="Just J."/>
            <person name="Falentin C."/>
            <person name="Koh C.S."/>
            <person name="Le Clainche I."/>
            <person name="Bernard M."/>
            <person name="Bento P."/>
            <person name="Noel B."/>
            <person name="Labadie K."/>
            <person name="Alberti A."/>
            <person name="Charles M."/>
            <person name="Arnaud D."/>
            <person name="Guo H."/>
            <person name="Daviaud C."/>
            <person name="Alamery S."/>
            <person name="Jabbari K."/>
            <person name="Zhao M."/>
            <person name="Edger P.P."/>
            <person name="Chelaifa H."/>
            <person name="Tack D."/>
            <person name="Lassalle G."/>
            <person name="Mestiri I."/>
            <person name="Schnel N."/>
            <person name="Le Paslier M.C."/>
            <person name="Fan G."/>
            <person name="Renault V."/>
            <person name="Bayer P.E."/>
            <person name="Golicz A.A."/>
            <person name="Manoli S."/>
            <person name="Lee T.H."/>
            <person name="Thi V.H."/>
            <person name="Chalabi S."/>
            <person name="Hu Q."/>
            <person name="Fan C."/>
            <person name="Tollenaere R."/>
            <person name="Lu Y."/>
            <person name="Battail C."/>
            <person name="Shen J."/>
            <person name="Sidebottom C.H."/>
            <person name="Wang X."/>
            <person name="Canaguier A."/>
            <person name="Chauveau A."/>
            <person name="Berard A."/>
            <person name="Deniot G."/>
            <person name="Guan M."/>
            <person name="Liu Z."/>
            <person name="Sun F."/>
            <person name="Lim Y.P."/>
            <person name="Lyons E."/>
            <person name="Town C.D."/>
            <person name="Bancroft I."/>
            <person name="Wang X."/>
            <person name="Meng J."/>
            <person name="Ma J."/>
            <person name="Pires J.C."/>
            <person name="King G.J."/>
            <person name="Brunel D."/>
            <person name="Delourme R."/>
            <person name="Renard M."/>
            <person name="Aury J.M."/>
            <person name="Adams K.L."/>
            <person name="Batley J."/>
            <person name="Snowdon R.J."/>
            <person name="Tost J."/>
            <person name="Edwards D."/>
            <person name="Zhou Y."/>
            <person name="Hua W."/>
            <person name="Sharpe A.G."/>
            <person name="Paterson A.H."/>
            <person name="Guan C."/>
            <person name="Wincker P."/>
        </authorList>
    </citation>
    <scope>NUCLEOTIDE SEQUENCE [LARGE SCALE GENOMIC DNA]</scope>
    <source>
        <strain evidence="2">cv. Darmor-bzh</strain>
    </source>
</reference>
<protein>
    <submittedName>
        <fullName evidence="1">BnaA10g28680D protein</fullName>
    </submittedName>
</protein>
<dbReference type="Gramene" id="CDY60007">
    <property type="protein sequence ID" value="CDY60007"/>
    <property type="gene ID" value="GSBRNA2T00028026001"/>
</dbReference>